<dbReference type="STRING" id="1285242.A6A04_00495"/>
<gene>
    <name evidence="3" type="ORF">A6A04_00495</name>
</gene>
<reference evidence="3 4" key="1">
    <citation type="submission" date="2016-04" db="EMBL/GenBank/DDBJ databases">
        <title>Draft genome sequence of freshwater magnetotactic bacteria Magnetospirillum marisnigri SP-1 and Magnetospirillum moscoviense BB-1.</title>
        <authorList>
            <person name="Koziaeva V."/>
            <person name="Dziuba M.V."/>
            <person name="Ivanov T.M."/>
            <person name="Kuznetsov B."/>
            <person name="Grouzdev D.S."/>
        </authorList>
    </citation>
    <scope>NUCLEOTIDE SEQUENCE [LARGE SCALE GENOMIC DNA]</scope>
    <source>
        <strain evidence="3 4">SP-1</strain>
    </source>
</reference>
<proteinExistence type="predicted"/>
<feature type="domain" description="Response regulatory" evidence="2">
    <location>
        <begin position="1"/>
        <end position="109"/>
    </location>
</feature>
<dbReference type="Gene3D" id="3.40.50.2300">
    <property type="match status" value="1"/>
</dbReference>
<dbReference type="SUPFAM" id="SSF52172">
    <property type="entry name" value="CheY-like"/>
    <property type="match status" value="1"/>
</dbReference>
<dbReference type="GO" id="GO:0000160">
    <property type="term" value="P:phosphorelay signal transduction system"/>
    <property type="evidence" value="ECO:0007669"/>
    <property type="project" value="InterPro"/>
</dbReference>
<comment type="caution">
    <text evidence="3">The sequence shown here is derived from an EMBL/GenBank/DDBJ whole genome shotgun (WGS) entry which is preliminary data.</text>
</comment>
<protein>
    <submittedName>
        <fullName evidence="3">Response regulator</fullName>
    </submittedName>
</protein>
<dbReference type="AlphaFoldDB" id="A0A178MUB7"/>
<evidence type="ECO:0000256" key="1">
    <source>
        <dbReference type="PROSITE-ProRule" id="PRU00169"/>
    </source>
</evidence>
<keyword evidence="4" id="KW-1185">Reference proteome</keyword>
<feature type="modified residue" description="4-aspartylphosphate" evidence="1">
    <location>
        <position position="41"/>
    </location>
</feature>
<accession>A0A178MUB7</accession>
<keyword evidence="1" id="KW-0597">Phosphoprotein</keyword>
<dbReference type="Proteomes" id="UP000078428">
    <property type="component" value="Unassembled WGS sequence"/>
</dbReference>
<evidence type="ECO:0000313" key="3">
    <source>
        <dbReference type="EMBL" id="OAN52406.1"/>
    </source>
</evidence>
<evidence type="ECO:0000313" key="4">
    <source>
        <dbReference type="Proteomes" id="UP000078428"/>
    </source>
</evidence>
<evidence type="ECO:0000259" key="2">
    <source>
        <dbReference type="PROSITE" id="PS50110"/>
    </source>
</evidence>
<dbReference type="Pfam" id="PF00072">
    <property type="entry name" value="Response_reg"/>
    <property type="match status" value="1"/>
</dbReference>
<dbReference type="EMBL" id="LWQT01000044">
    <property type="protein sequence ID" value="OAN52406.1"/>
    <property type="molecule type" value="Genomic_DNA"/>
</dbReference>
<name>A0A178MUB7_9PROT</name>
<sequence>MRRLITTILSALRVTDIVEARSTTAAAPLIGVHNPHLVVMDWSADHTEGMLFVHRLRRGEIGASHTPVLALAKDHHHAVLEEALEAGIDEVVAKPLSALELMDRATTLIAQARRHLAGREAALAV</sequence>
<dbReference type="InterPro" id="IPR001789">
    <property type="entry name" value="Sig_transdc_resp-reg_receiver"/>
</dbReference>
<organism evidence="3 4">
    <name type="scientific">Paramagnetospirillum marisnigri</name>
    <dbReference type="NCBI Taxonomy" id="1285242"/>
    <lineage>
        <taxon>Bacteria</taxon>
        <taxon>Pseudomonadati</taxon>
        <taxon>Pseudomonadota</taxon>
        <taxon>Alphaproteobacteria</taxon>
        <taxon>Rhodospirillales</taxon>
        <taxon>Magnetospirillaceae</taxon>
        <taxon>Paramagnetospirillum</taxon>
    </lineage>
</organism>
<dbReference type="InterPro" id="IPR011006">
    <property type="entry name" value="CheY-like_superfamily"/>
</dbReference>
<dbReference type="PROSITE" id="PS50110">
    <property type="entry name" value="RESPONSE_REGULATORY"/>
    <property type="match status" value="1"/>
</dbReference>